<dbReference type="GO" id="GO:0006952">
    <property type="term" value="P:defense response"/>
    <property type="evidence" value="ECO:0007669"/>
    <property type="project" value="UniProtKB-KW"/>
</dbReference>
<comment type="catalytic activity">
    <reaction evidence="7">
        <text>NAD(+) + H2O = ADP-D-ribose + nicotinamide + H(+)</text>
        <dbReference type="Rhea" id="RHEA:16301"/>
        <dbReference type="ChEBI" id="CHEBI:15377"/>
        <dbReference type="ChEBI" id="CHEBI:15378"/>
        <dbReference type="ChEBI" id="CHEBI:17154"/>
        <dbReference type="ChEBI" id="CHEBI:57540"/>
        <dbReference type="ChEBI" id="CHEBI:57967"/>
        <dbReference type="EC" id="3.2.2.6"/>
    </reaction>
    <physiologicalReaction direction="left-to-right" evidence="7">
        <dbReference type="Rhea" id="RHEA:16302"/>
    </physiologicalReaction>
</comment>
<dbReference type="GO" id="GO:0061809">
    <property type="term" value="F:NAD+ nucleosidase activity, cyclic ADP-ribose generating"/>
    <property type="evidence" value="ECO:0007669"/>
    <property type="project" value="UniProtKB-EC"/>
</dbReference>
<evidence type="ECO:0000256" key="4">
    <source>
        <dbReference type="ARBA" id="ARBA00022801"/>
    </source>
</evidence>
<dbReference type="Pfam" id="PF20160">
    <property type="entry name" value="C-JID"/>
    <property type="match status" value="1"/>
</dbReference>
<gene>
    <name evidence="9" type="ORF">CTI12_AA349450</name>
</gene>
<dbReference type="Gene3D" id="3.40.50.300">
    <property type="entry name" value="P-loop containing nucleotide triphosphate hydrolases"/>
    <property type="match status" value="1"/>
</dbReference>
<dbReference type="InterPro" id="IPR042197">
    <property type="entry name" value="Apaf_helical"/>
</dbReference>
<dbReference type="Gene3D" id="3.80.10.10">
    <property type="entry name" value="Ribonuclease Inhibitor"/>
    <property type="match status" value="4"/>
</dbReference>
<proteinExistence type="predicted"/>
<dbReference type="PROSITE" id="PS50104">
    <property type="entry name" value="TIR"/>
    <property type="match status" value="1"/>
</dbReference>
<dbReference type="InterPro" id="IPR027417">
    <property type="entry name" value="P-loop_NTPase"/>
</dbReference>
<dbReference type="InterPro" id="IPR035897">
    <property type="entry name" value="Toll_tir_struct_dom_sf"/>
</dbReference>
<evidence type="ECO:0000256" key="1">
    <source>
        <dbReference type="ARBA" id="ARBA00011982"/>
    </source>
</evidence>
<dbReference type="InterPro" id="IPR001611">
    <property type="entry name" value="Leu-rich_rpt"/>
</dbReference>
<keyword evidence="5" id="KW-0611">Plant defense</keyword>
<dbReference type="InterPro" id="IPR045344">
    <property type="entry name" value="C-JID"/>
</dbReference>
<sequence>MEGTLLTSSDFESSSTHVPAKGWIYDVFLSFRGEDTRTNFVDHLYAALDRAGIYTFKDDKKLLRGKPISSELLKAIEQSKVAVVVFSKNYANSCWCLDELVKIIECRDLIGQRVLPVFYDVDPSDVRGQKRSFHDAFEQHEVKFLENVDKLKSWKEALVTAAGLSGWNVLRTASGCEAECIKQIVRNILSYTESHPAENLVGIESRIKHVKSLLVKRSGEVCTVGIWGMGGIGKTTIARAVYHQVSYEFEGSSFLDDVRENGSDKRGLKSLQEKLLSDILMEDTFKVKDCDDGICKIRRRLSRKNVFLVLDNVDNIKQLEYLAGSHEWFGADSRILITTRDEHLLCYAQEKYAPELLNKTEAMELFSRYAFKTNIPPKAYNKLSHVVVNHTGHLPLALKVLGSHFCGRTFEFWQSGLNVLAKIPHKEINEILKISFDGLNVLEKKIFLDIACFFKGRERRYVTRILESFDFEPISGITILLEKSLLTISKGNLHMHDLIQEMGQSIVRECYPNNMVWVPQEIKEVLTTIAIPCCSTQIFKSMKKLRLLQVAGQVTFGEPTYFPEQLRWLCWFCYPFESLRLTTGMAKLVGLEVPNGEMKQLQIEEKNILTNLKFMDLNSSYSVTSFPDISGVPNLERLNLSHCKHFVEVHQSVFLHEKLIHLDMSFCHSLKNLPPFIQMKSLQTLLLNYCHCLESFPKVSREMGRLLLLNMDGCERLWVLPLSIRLLTGLIVLSMVKYRLKETEQELEQGYLKIILPDKVRIQGSTELGCLRILDLKNNYLQDDHLPDNLHNAWPFLQDLNLSRNLIKRLPANISQLSHLKYLNLSDCINLKELHELPSLIQVLRADRCRSLQKIGDLSSQNKWLFQVSLHGCPKLLEDQESQIHLTKFLMKSLVLECAAVNHQLSIIVPGSEIPNWFSNQQLGCTITLSKPQDQITKMVGLALSCLFRPQKAAIGESLIIEFKPLHEQLISHFPVRASGAHVWIGYMPLNILHNLRPDFESEDLIYTEMTLSQEQNLRHGSQITVSWSGLTMTSLLEKSLLTISKGNLHMHDLIQEMGRCIVRECNPNNMVWIPEEIKEVMSTIARLETVEAIVENIHHDDAYVDDMDWQMPCFSAQIFKSMKKLRLLQVEGQVTSSEPTYFPEQLRWLCWFCYPFESLRLTTGMAKLVGLEVPNGEMKQLQIEEKNILTNLKFMDLNSSYSVTSFPDISGVPNLERLNLSHCKHLVEVHQSVFLHEKLIHLDMSFCHSLKNLPPFIQMKSLQTLLLNYCHCLESFPKVSREMGRLLLLNMDGCERLWVLPLSIKLLTGLIILSMVKYRLKETEQELEQGYLKIILPDKVRIQGSTELGCLRILDLKNNYLQEDHLPDNLHNAWPFLQDLNLSRNLIKRLPANISQLSHLKYLNLSDCINLKELHELPSLIQVLRADRCRSLQKIGDLSNQNKWLFQISLHGCPKLLKAQENQINLTNLLMKSLVLKCGAVNHRLSVTVPGSEIPNWFSNQQLGCTITLSKPQDQITKMVGLALSCLFRPQKAAIGESLIIEFKPLHEQLISHFPVRASGAHVWIGYMPLNILHNLRPDFESEDLIVTFTSYSEIVECGVCVVYRDDSREQNLRHGSQITVSWSGLTMTLQVARTCNTGNGAYHPFTWIVKRLEITKQLKFCYEVGLYQALK</sequence>
<dbReference type="InterPro" id="IPR036390">
    <property type="entry name" value="WH_DNA-bd_sf"/>
</dbReference>
<dbReference type="Pfam" id="PF01582">
    <property type="entry name" value="TIR"/>
    <property type="match status" value="1"/>
</dbReference>
<dbReference type="Pfam" id="PF00931">
    <property type="entry name" value="NB-ARC"/>
    <property type="match status" value="1"/>
</dbReference>
<dbReference type="InterPro" id="IPR044974">
    <property type="entry name" value="Disease_R_plants"/>
</dbReference>
<dbReference type="PRINTS" id="PR00364">
    <property type="entry name" value="DISEASERSIST"/>
</dbReference>
<dbReference type="EMBL" id="PKPP01004540">
    <property type="protein sequence ID" value="PWA63880.1"/>
    <property type="molecule type" value="Genomic_DNA"/>
</dbReference>
<dbReference type="STRING" id="35608.A0A2U1MRL7"/>
<evidence type="ECO:0000256" key="5">
    <source>
        <dbReference type="ARBA" id="ARBA00022821"/>
    </source>
</evidence>
<evidence type="ECO:0000259" key="8">
    <source>
        <dbReference type="PROSITE" id="PS50104"/>
    </source>
</evidence>
<keyword evidence="3" id="KW-0677">Repeat</keyword>
<dbReference type="GO" id="GO:0051707">
    <property type="term" value="P:response to other organism"/>
    <property type="evidence" value="ECO:0007669"/>
    <property type="project" value="UniProtKB-ARBA"/>
</dbReference>
<dbReference type="GO" id="GO:0007165">
    <property type="term" value="P:signal transduction"/>
    <property type="evidence" value="ECO:0007669"/>
    <property type="project" value="InterPro"/>
</dbReference>
<comment type="caution">
    <text evidence="9">The sequence shown here is derived from an EMBL/GenBank/DDBJ whole genome shotgun (WGS) entry which is preliminary data.</text>
</comment>
<dbReference type="SUPFAM" id="SSF52200">
    <property type="entry name" value="Toll/Interleukin receptor TIR domain"/>
    <property type="match status" value="1"/>
</dbReference>
<dbReference type="GO" id="GO:0043531">
    <property type="term" value="F:ADP binding"/>
    <property type="evidence" value="ECO:0007669"/>
    <property type="project" value="InterPro"/>
</dbReference>
<dbReference type="PROSITE" id="PS51450">
    <property type="entry name" value="LRR"/>
    <property type="match status" value="2"/>
</dbReference>
<organism evidence="9 10">
    <name type="scientific">Artemisia annua</name>
    <name type="common">Sweet wormwood</name>
    <dbReference type="NCBI Taxonomy" id="35608"/>
    <lineage>
        <taxon>Eukaryota</taxon>
        <taxon>Viridiplantae</taxon>
        <taxon>Streptophyta</taxon>
        <taxon>Embryophyta</taxon>
        <taxon>Tracheophyta</taxon>
        <taxon>Spermatophyta</taxon>
        <taxon>Magnoliopsida</taxon>
        <taxon>eudicotyledons</taxon>
        <taxon>Gunneridae</taxon>
        <taxon>Pentapetalae</taxon>
        <taxon>asterids</taxon>
        <taxon>campanulids</taxon>
        <taxon>Asterales</taxon>
        <taxon>Asteraceae</taxon>
        <taxon>Asteroideae</taxon>
        <taxon>Anthemideae</taxon>
        <taxon>Artemisiinae</taxon>
        <taxon>Artemisia</taxon>
    </lineage>
</organism>
<reference evidence="9 10" key="1">
    <citation type="journal article" date="2018" name="Mol. Plant">
        <title>The genome of Artemisia annua provides insight into the evolution of Asteraceae family and artemisinin biosynthesis.</title>
        <authorList>
            <person name="Shen Q."/>
            <person name="Zhang L."/>
            <person name="Liao Z."/>
            <person name="Wang S."/>
            <person name="Yan T."/>
            <person name="Shi P."/>
            <person name="Liu M."/>
            <person name="Fu X."/>
            <person name="Pan Q."/>
            <person name="Wang Y."/>
            <person name="Lv Z."/>
            <person name="Lu X."/>
            <person name="Zhang F."/>
            <person name="Jiang W."/>
            <person name="Ma Y."/>
            <person name="Chen M."/>
            <person name="Hao X."/>
            <person name="Li L."/>
            <person name="Tang Y."/>
            <person name="Lv G."/>
            <person name="Zhou Y."/>
            <person name="Sun X."/>
            <person name="Brodelius P.E."/>
            <person name="Rose J.K.C."/>
            <person name="Tang K."/>
        </authorList>
    </citation>
    <scope>NUCLEOTIDE SEQUENCE [LARGE SCALE GENOMIC DNA]</scope>
    <source>
        <strain evidence="10">cv. Huhao1</strain>
        <tissue evidence="9">Leaf</tissue>
    </source>
</reference>
<dbReference type="Proteomes" id="UP000245207">
    <property type="component" value="Unassembled WGS sequence"/>
</dbReference>
<evidence type="ECO:0000256" key="7">
    <source>
        <dbReference type="ARBA" id="ARBA00047304"/>
    </source>
</evidence>
<evidence type="ECO:0000256" key="6">
    <source>
        <dbReference type="ARBA" id="ARBA00023027"/>
    </source>
</evidence>
<evidence type="ECO:0000313" key="9">
    <source>
        <dbReference type="EMBL" id="PWA63880.1"/>
    </source>
</evidence>
<accession>A0A2U1MRL7</accession>
<dbReference type="Gene3D" id="3.40.50.10140">
    <property type="entry name" value="Toll/interleukin-1 receptor homology (TIR) domain"/>
    <property type="match status" value="1"/>
</dbReference>
<dbReference type="EC" id="3.2.2.6" evidence="1"/>
<dbReference type="OrthoDB" id="1357022at2759"/>
<dbReference type="Pfam" id="PF23282">
    <property type="entry name" value="WHD_ROQ1"/>
    <property type="match status" value="2"/>
</dbReference>
<evidence type="ECO:0000313" key="10">
    <source>
        <dbReference type="Proteomes" id="UP000245207"/>
    </source>
</evidence>
<dbReference type="InterPro" id="IPR002182">
    <property type="entry name" value="NB-ARC"/>
</dbReference>
<dbReference type="SUPFAM" id="SSF52058">
    <property type="entry name" value="L domain-like"/>
    <property type="match status" value="2"/>
</dbReference>
<dbReference type="InterPro" id="IPR058192">
    <property type="entry name" value="WHD_ROQ1-like"/>
</dbReference>
<keyword evidence="4" id="KW-0378">Hydrolase</keyword>
<keyword evidence="6" id="KW-0520">NAD</keyword>
<dbReference type="InterPro" id="IPR032675">
    <property type="entry name" value="LRR_dom_sf"/>
</dbReference>
<dbReference type="Gene3D" id="1.10.8.430">
    <property type="entry name" value="Helical domain of apoptotic protease-activating factors"/>
    <property type="match status" value="1"/>
</dbReference>
<evidence type="ECO:0000256" key="3">
    <source>
        <dbReference type="ARBA" id="ARBA00022737"/>
    </source>
</evidence>
<dbReference type="SMART" id="SM00369">
    <property type="entry name" value="LRR_TYP"/>
    <property type="match status" value="6"/>
</dbReference>
<keyword evidence="2" id="KW-0433">Leucine-rich repeat</keyword>
<feature type="domain" description="TIR" evidence="8">
    <location>
        <begin position="23"/>
        <end position="192"/>
    </location>
</feature>
<dbReference type="InterPro" id="IPR000157">
    <property type="entry name" value="TIR_dom"/>
</dbReference>
<dbReference type="PANTHER" id="PTHR11017">
    <property type="entry name" value="LEUCINE-RICH REPEAT-CONTAINING PROTEIN"/>
    <property type="match status" value="1"/>
</dbReference>
<keyword evidence="10" id="KW-1185">Reference proteome</keyword>
<name>A0A2U1MRL7_ARTAN</name>
<dbReference type="SUPFAM" id="SSF52540">
    <property type="entry name" value="P-loop containing nucleoside triphosphate hydrolases"/>
    <property type="match status" value="1"/>
</dbReference>
<dbReference type="InterPro" id="IPR003591">
    <property type="entry name" value="Leu-rich_rpt_typical-subtyp"/>
</dbReference>
<dbReference type="SUPFAM" id="SSF46785">
    <property type="entry name" value="Winged helix' DNA-binding domain"/>
    <property type="match status" value="1"/>
</dbReference>
<dbReference type="SMART" id="SM00255">
    <property type="entry name" value="TIR"/>
    <property type="match status" value="1"/>
</dbReference>
<dbReference type="FunFam" id="3.40.50.10140:FF:000007">
    <property type="entry name" value="Disease resistance protein (TIR-NBS-LRR class)"/>
    <property type="match status" value="1"/>
</dbReference>
<dbReference type="PANTHER" id="PTHR11017:SF479">
    <property type="entry name" value="DISEASE RESISTANCE PROTEIN (TIR-NBS-LRR CLASS) FAMILY"/>
    <property type="match status" value="1"/>
</dbReference>
<evidence type="ECO:0000256" key="2">
    <source>
        <dbReference type="ARBA" id="ARBA00022614"/>
    </source>
</evidence>
<protein>
    <recommendedName>
        <fullName evidence="1">ADP-ribosyl cyclase/cyclic ADP-ribose hydrolase</fullName>
        <ecNumber evidence="1">3.2.2.6</ecNumber>
    </recommendedName>
</protein>